<evidence type="ECO:0000256" key="4">
    <source>
        <dbReference type="ARBA" id="ARBA00022692"/>
    </source>
</evidence>
<dbReference type="KEGG" id="hsn:DV733_12470"/>
<dbReference type="OrthoDB" id="307029at2157"/>
<dbReference type="Proteomes" id="UP000296706">
    <property type="component" value="Chromosome"/>
</dbReference>
<feature type="transmembrane region" description="Helical" evidence="7">
    <location>
        <begin position="379"/>
        <end position="399"/>
    </location>
</feature>
<evidence type="ECO:0000256" key="6">
    <source>
        <dbReference type="ARBA" id="ARBA00023136"/>
    </source>
</evidence>
<evidence type="ECO:0000256" key="5">
    <source>
        <dbReference type="ARBA" id="ARBA00022989"/>
    </source>
</evidence>
<dbReference type="EMBL" id="CP031310">
    <property type="protein sequence ID" value="QCC51991.1"/>
    <property type="molecule type" value="Genomic_DNA"/>
</dbReference>
<feature type="transmembrane region" description="Helical" evidence="7">
    <location>
        <begin position="12"/>
        <end position="31"/>
    </location>
</feature>
<feature type="transmembrane region" description="Helical" evidence="7">
    <location>
        <begin position="300"/>
        <end position="324"/>
    </location>
</feature>
<feature type="transmembrane region" description="Helical" evidence="7">
    <location>
        <begin position="131"/>
        <end position="151"/>
    </location>
</feature>
<evidence type="ECO:0000313" key="9">
    <source>
        <dbReference type="Proteomes" id="UP000296706"/>
    </source>
</evidence>
<evidence type="ECO:0000256" key="1">
    <source>
        <dbReference type="ARBA" id="ARBA00004651"/>
    </source>
</evidence>
<keyword evidence="3" id="KW-0808">Transferase</keyword>
<dbReference type="AlphaFoldDB" id="A0A4D6HEJ8"/>
<feature type="transmembrane region" description="Helical" evidence="7">
    <location>
        <begin position="202"/>
        <end position="230"/>
    </location>
</feature>
<dbReference type="STRING" id="1457250.GCA_000755225_00393"/>
<dbReference type="GO" id="GO:0005886">
    <property type="term" value="C:plasma membrane"/>
    <property type="evidence" value="ECO:0007669"/>
    <property type="project" value="UniProtKB-SubCell"/>
</dbReference>
<feature type="transmembrane region" description="Helical" evidence="7">
    <location>
        <begin position="171"/>
        <end position="195"/>
    </location>
</feature>
<accession>A0A4D6HEJ8</accession>
<evidence type="ECO:0000256" key="7">
    <source>
        <dbReference type="SAM" id="Phobius"/>
    </source>
</evidence>
<sequence>MRRITETRLSTRAVLLVGVALGIGNLLYILLASRGHLAIDYVVYDLAGEVALEGGNFYTAVPEGLADYFHYVYPPITVLGFVPLALVGWKVGFAIHTLLTVVAGLAGAWLIVRYVERIGETRLPWLDRGLIAGFVVISVHSMPSLVFGQVNHHMVAALALGFVALDRDREILAGSAFGLAAFVKVFPAAVGVWLLRRRAWRAIAAAVGTAIVGFALGFLVFGVDLSIAYVEHAILPRFSPGEFAGGLDPEATYLTIRRPISVLLPGVDPTFYGLLALVVLAPPIAYLYRTIEDREDRLVSIMGTMVAILVFFPSFPIYVVILYFPLVPLLYLLESGRPRQLLVAGALLASVAIRWDDVEVLLAAADLSSSVLADVLKPAFTFATPGLVGVLLILAGCLLHRQQKYGPQFFEE</sequence>
<keyword evidence="9" id="KW-1185">Reference proteome</keyword>
<feature type="transmembrane region" description="Helical" evidence="7">
    <location>
        <begin position="91"/>
        <end position="111"/>
    </location>
</feature>
<dbReference type="GeneID" id="39848689"/>
<gene>
    <name evidence="8" type="ORF">DV733_12470</name>
</gene>
<dbReference type="Pfam" id="PF09594">
    <property type="entry name" value="GT87"/>
    <property type="match status" value="1"/>
</dbReference>
<keyword evidence="2" id="KW-1003">Cell membrane</keyword>
<dbReference type="RefSeq" id="WP_049994402.1">
    <property type="nucleotide sequence ID" value="NZ_CP031310.1"/>
</dbReference>
<evidence type="ECO:0000313" key="8">
    <source>
        <dbReference type="EMBL" id="QCC51991.1"/>
    </source>
</evidence>
<keyword evidence="4 7" id="KW-0812">Transmembrane</keyword>
<dbReference type="GO" id="GO:0016758">
    <property type="term" value="F:hexosyltransferase activity"/>
    <property type="evidence" value="ECO:0007669"/>
    <property type="project" value="InterPro"/>
</dbReference>
<proteinExistence type="predicted"/>
<dbReference type="InterPro" id="IPR018584">
    <property type="entry name" value="GT87"/>
</dbReference>
<evidence type="ECO:0000256" key="3">
    <source>
        <dbReference type="ARBA" id="ARBA00022679"/>
    </source>
</evidence>
<comment type="subcellular location">
    <subcellularLocation>
        <location evidence="1">Cell membrane</location>
        <topology evidence="1">Multi-pass membrane protein</topology>
    </subcellularLocation>
</comment>
<reference evidence="8 9" key="1">
    <citation type="journal article" date="2019" name="Nat. Commun.">
        <title>A new type of DNA phosphorothioation-based antiviral system in archaea.</title>
        <authorList>
            <person name="Xiong L."/>
            <person name="Liu S."/>
            <person name="Chen S."/>
            <person name="Xiao Y."/>
            <person name="Zhu B."/>
            <person name="Gao Y."/>
            <person name="Zhang Y."/>
            <person name="Chen B."/>
            <person name="Luo J."/>
            <person name="Deng Z."/>
            <person name="Chen X."/>
            <person name="Wang L."/>
            <person name="Chen S."/>
        </authorList>
    </citation>
    <scope>NUCLEOTIDE SEQUENCE [LARGE SCALE GENOMIC DNA]</scope>
    <source>
        <strain evidence="8 9">CBA1105</strain>
    </source>
</reference>
<feature type="transmembrane region" description="Helical" evidence="7">
    <location>
        <begin position="271"/>
        <end position="288"/>
    </location>
</feature>
<evidence type="ECO:0000256" key="2">
    <source>
        <dbReference type="ARBA" id="ARBA00022475"/>
    </source>
</evidence>
<organism evidence="8 9">
    <name type="scientific">Halapricum salinum</name>
    <dbReference type="NCBI Taxonomy" id="1457250"/>
    <lineage>
        <taxon>Archaea</taxon>
        <taxon>Methanobacteriati</taxon>
        <taxon>Methanobacteriota</taxon>
        <taxon>Stenosarchaea group</taxon>
        <taxon>Halobacteria</taxon>
        <taxon>Halobacteriales</taxon>
        <taxon>Haloarculaceae</taxon>
        <taxon>Halapricum</taxon>
    </lineage>
</organism>
<keyword evidence="5 7" id="KW-1133">Transmembrane helix</keyword>
<name>A0A4D6HEJ8_9EURY</name>
<protein>
    <submittedName>
        <fullName evidence="8">DUF2029 domain-containing protein</fullName>
    </submittedName>
</protein>
<keyword evidence="6 7" id="KW-0472">Membrane</keyword>